<dbReference type="Pfam" id="PF02469">
    <property type="entry name" value="Fasciclin"/>
    <property type="match status" value="1"/>
</dbReference>
<accession>A0A841EQ07</accession>
<feature type="domain" description="FAS1" evidence="2">
    <location>
        <begin position="178"/>
        <end position="339"/>
    </location>
</feature>
<evidence type="ECO:0000313" key="4">
    <source>
        <dbReference type="Proteomes" id="UP000524404"/>
    </source>
</evidence>
<feature type="chain" id="PRO_5032499729" evidence="1">
    <location>
        <begin position="26"/>
        <end position="553"/>
    </location>
</feature>
<dbReference type="InterPro" id="IPR036378">
    <property type="entry name" value="FAS1_dom_sf"/>
</dbReference>
<dbReference type="PANTHER" id="PTHR10900">
    <property type="entry name" value="PERIOSTIN-RELATED"/>
    <property type="match status" value="1"/>
</dbReference>
<keyword evidence="1" id="KW-0732">Signal</keyword>
<evidence type="ECO:0000256" key="1">
    <source>
        <dbReference type="SAM" id="SignalP"/>
    </source>
</evidence>
<dbReference type="Proteomes" id="UP000524404">
    <property type="component" value="Unassembled WGS sequence"/>
</dbReference>
<dbReference type="Gene3D" id="2.30.180.10">
    <property type="entry name" value="FAS1 domain"/>
    <property type="match status" value="2"/>
</dbReference>
<name>A0A841EQ07_9BACT</name>
<dbReference type="PROSITE" id="PS51257">
    <property type="entry name" value="PROKAR_LIPOPROTEIN"/>
    <property type="match status" value="1"/>
</dbReference>
<dbReference type="AlphaFoldDB" id="A0A841EQ07"/>
<dbReference type="PROSITE" id="PS50213">
    <property type="entry name" value="FAS1"/>
    <property type="match status" value="2"/>
</dbReference>
<dbReference type="SUPFAM" id="SSF82153">
    <property type="entry name" value="FAS1 domain"/>
    <property type="match status" value="2"/>
</dbReference>
<protein>
    <submittedName>
        <fullName evidence="3">Putative surface protein with fasciclin (FAS1) repeats</fullName>
    </submittedName>
</protein>
<comment type="caution">
    <text evidence="3">The sequence shown here is derived from an EMBL/GenBank/DDBJ whole genome shotgun (WGS) entry which is preliminary data.</text>
</comment>
<proteinExistence type="predicted"/>
<dbReference type="SMART" id="SM00554">
    <property type="entry name" value="FAS1"/>
    <property type="match status" value="1"/>
</dbReference>
<feature type="domain" description="FAS1" evidence="2">
    <location>
        <begin position="37"/>
        <end position="174"/>
    </location>
</feature>
<evidence type="ECO:0000259" key="2">
    <source>
        <dbReference type="PROSITE" id="PS50213"/>
    </source>
</evidence>
<keyword evidence="4" id="KW-1185">Reference proteome</keyword>
<dbReference type="InterPro" id="IPR050904">
    <property type="entry name" value="Adhesion/Biosynth-related"/>
</dbReference>
<dbReference type="InterPro" id="IPR000782">
    <property type="entry name" value="FAS1_domain"/>
</dbReference>
<gene>
    <name evidence="3" type="ORF">HNP25_002987</name>
</gene>
<dbReference type="PANTHER" id="PTHR10900:SF77">
    <property type="entry name" value="FI19380P1"/>
    <property type="match status" value="1"/>
</dbReference>
<evidence type="ECO:0000313" key="3">
    <source>
        <dbReference type="EMBL" id="MBB6004324.1"/>
    </source>
</evidence>
<dbReference type="RefSeq" id="WP_184135257.1">
    <property type="nucleotide sequence ID" value="NZ_JACHKT010000022.1"/>
</dbReference>
<dbReference type="EMBL" id="JACHKT010000022">
    <property type="protein sequence ID" value="MBB6004324.1"/>
    <property type="molecule type" value="Genomic_DNA"/>
</dbReference>
<organism evidence="3 4">
    <name type="scientific">Arcicella rosea</name>
    <dbReference type="NCBI Taxonomy" id="502909"/>
    <lineage>
        <taxon>Bacteria</taxon>
        <taxon>Pseudomonadati</taxon>
        <taxon>Bacteroidota</taxon>
        <taxon>Cytophagia</taxon>
        <taxon>Cytophagales</taxon>
        <taxon>Flectobacillaceae</taxon>
        <taxon>Arcicella</taxon>
    </lineage>
</organism>
<sequence>MKKLIQSLTFPLLGLLLGLSIMSCSDITIVETTTGDANLYSYLQKYPEKYSDFASIIDKSGYDSFLDAYGAYTMFAPNNTAVKAYLTQIGKTADQLTKEEAQGIVKIHVIRDTLTTSSFKDGKLPLVTMYGQYLLSGVTNGTNGSSYTLNRQANIVESNIRTGNGMLHILDGVLKPATKTIAQLIEANADYSIFTQALKETGYFDSLNIVNENLDKRFMTLVAEPNTVLTKAGFTNYAQLKARYSKSGNPKLKSDSLNIFVAYHILDGAKYLGDIITATSHITKVSTEPTVVSSKLEGQTVLLNDDIFNGVRELGVELSRTLSDNTATNGVLHSTLGHYGVKLRLPIRIDWDVCDFPEIKKLTSFYGKRTYGFPVGTVLNDIKWANATFPPTYVYAGSENAAKRDYLQVPMGVPSRNLWLEMRTPIIPKGKYKVWMCYRRQRTSNSFTITCTGAVDGETLTRPFLFIDQVPNLSSGELESLGWKRYMSPGTDINAAGRLLGTIDIKTTDRHLFRLTAINGTHSPNNIDMIQFIPIDQNQLSPRHLPDGTLIAE</sequence>
<feature type="signal peptide" evidence="1">
    <location>
        <begin position="1"/>
        <end position="25"/>
    </location>
</feature>
<reference evidence="3 4" key="1">
    <citation type="submission" date="2020-08" db="EMBL/GenBank/DDBJ databases">
        <title>Functional genomics of gut bacteria from endangered species of beetles.</title>
        <authorList>
            <person name="Carlos-Shanley C."/>
        </authorList>
    </citation>
    <scope>NUCLEOTIDE SEQUENCE [LARGE SCALE GENOMIC DNA]</scope>
    <source>
        <strain evidence="3 4">S00070</strain>
    </source>
</reference>